<gene>
    <name evidence="2" type="ORF">BB561_000344</name>
</gene>
<evidence type="ECO:0000313" key="2">
    <source>
        <dbReference type="EMBL" id="PVU97714.1"/>
    </source>
</evidence>
<evidence type="ECO:0000256" key="1">
    <source>
        <dbReference type="SAM" id="Phobius"/>
    </source>
</evidence>
<keyword evidence="3" id="KW-1185">Reference proteome</keyword>
<comment type="caution">
    <text evidence="2">The sequence shown here is derived from an EMBL/GenBank/DDBJ whole genome shotgun (WGS) entry which is preliminary data.</text>
</comment>
<accession>A0A2T9YZJ4</accession>
<proteinExistence type="predicted"/>
<keyword evidence="1" id="KW-0812">Transmembrane</keyword>
<feature type="transmembrane region" description="Helical" evidence="1">
    <location>
        <begin position="6"/>
        <end position="22"/>
    </location>
</feature>
<protein>
    <submittedName>
        <fullName evidence="2">Uncharacterized protein</fullName>
    </submittedName>
</protein>
<reference evidence="2 3" key="1">
    <citation type="journal article" date="2018" name="MBio">
        <title>Comparative Genomics Reveals the Core Gene Toolbox for the Fungus-Insect Symbiosis.</title>
        <authorList>
            <person name="Wang Y."/>
            <person name="Stata M."/>
            <person name="Wang W."/>
            <person name="Stajich J.E."/>
            <person name="White M.M."/>
            <person name="Moncalvo J.M."/>
        </authorList>
    </citation>
    <scope>NUCLEOTIDE SEQUENCE [LARGE SCALE GENOMIC DNA]</scope>
    <source>
        <strain evidence="2 3">SWE-8-4</strain>
    </source>
</reference>
<name>A0A2T9YZJ4_9FUNG</name>
<sequence length="135" mass="15190">MAFGLASKIVTVVVLAIAALFYKERIMVSNYDKNPELAPQGRDCLNQLMNQAEEKEMKGFATIDSCVCTYKIKGDEDPDFGFYKAQLYSSRGLYVGSKFFKTTIENPNVNAKSEILIQVRCSSMIGYLSKLRTFI</sequence>
<dbReference type="Proteomes" id="UP000245383">
    <property type="component" value="Unassembled WGS sequence"/>
</dbReference>
<keyword evidence="1" id="KW-1133">Transmembrane helix</keyword>
<dbReference type="AlphaFoldDB" id="A0A2T9YZJ4"/>
<organism evidence="2 3">
    <name type="scientific">Smittium simulii</name>
    <dbReference type="NCBI Taxonomy" id="133385"/>
    <lineage>
        <taxon>Eukaryota</taxon>
        <taxon>Fungi</taxon>
        <taxon>Fungi incertae sedis</taxon>
        <taxon>Zoopagomycota</taxon>
        <taxon>Kickxellomycotina</taxon>
        <taxon>Harpellomycetes</taxon>
        <taxon>Harpellales</taxon>
        <taxon>Legeriomycetaceae</taxon>
        <taxon>Smittium</taxon>
    </lineage>
</organism>
<dbReference type="EMBL" id="MBFR01000008">
    <property type="protein sequence ID" value="PVU97714.1"/>
    <property type="molecule type" value="Genomic_DNA"/>
</dbReference>
<keyword evidence="1" id="KW-0472">Membrane</keyword>
<evidence type="ECO:0000313" key="3">
    <source>
        <dbReference type="Proteomes" id="UP000245383"/>
    </source>
</evidence>